<proteinExistence type="predicted"/>
<keyword evidence="2" id="KW-1185">Reference proteome</keyword>
<name>A0ABN8J9E3_9NEOP</name>
<dbReference type="Proteomes" id="UP000837857">
    <property type="component" value="Chromosome 9"/>
</dbReference>
<dbReference type="EMBL" id="OW152821">
    <property type="protein sequence ID" value="CAH2076877.1"/>
    <property type="molecule type" value="Genomic_DNA"/>
</dbReference>
<feature type="non-terminal residue" evidence="1">
    <location>
        <position position="1"/>
    </location>
</feature>
<evidence type="ECO:0000313" key="2">
    <source>
        <dbReference type="Proteomes" id="UP000837857"/>
    </source>
</evidence>
<accession>A0ABN8J9E3</accession>
<sequence length="97" mass="10750">MIRSDEGRAVDAGKPCREGGWYCGNVQRDVPRTRLAPLILYTLPAARLIAKPLTSRTRRMNSSNNSAAKVCHVALREAASPARFGKCRRVFSSNMVF</sequence>
<reference evidence="1" key="1">
    <citation type="submission" date="2022-03" db="EMBL/GenBank/DDBJ databases">
        <authorList>
            <person name="Martin H S."/>
        </authorList>
    </citation>
    <scope>NUCLEOTIDE SEQUENCE</scope>
</reference>
<evidence type="ECO:0000313" key="1">
    <source>
        <dbReference type="EMBL" id="CAH2076877.1"/>
    </source>
</evidence>
<protein>
    <submittedName>
        <fullName evidence="1">Uncharacterized protein</fullName>
    </submittedName>
</protein>
<organism evidence="1 2">
    <name type="scientific">Iphiclides podalirius</name>
    <name type="common">scarce swallowtail</name>
    <dbReference type="NCBI Taxonomy" id="110791"/>
    <lineage>
        <taxon>Eukaryota</taxon>
        <taxon>Metazoa</taxon>
        <taxon>Ecdysozoa</taxon>
        <taxon>Arthropoda</taxon>
        <taxon>Hexapoda</taxon>
        <taxon>Insecta</taxon>
        <taxon>Pterygota</taxon>
        <taxon>Neoptera</taxon>
        <taxon>Endopterygota</taxon>
        <taxon>Lepidoptera</taxon>
        <taxon>Glossata</taxon>
        <taxon>Ditrysia</taxon>
        <taxon>Papilionoidea</taxon>
        <taxon>Papilionidae</taxon>
        <taxon>Papilioninae</taxon>
        <taxon>Iphiclides</taxon>
    </lineage>
</organism>
<gene>
    <name evidence="1" type="ORF">IPOD504_LOCUS17453</name>
</gene>